<feature type="non-terminal residue" evidence="18">
    <location>
        <position position="1"/>
    </location>
</feature>
<dbReference type="InterPro" id="IPR001094">
    <property type="entry name" value="Flavdoxin-like"/>
</dbReference>
<comment type="caution">
    <text evidence="18">The sequence shown here is derived from an EMBL/GenBank/DDBJ whole genome shotgun (WGS) entry which is preliminary data.</text>
</comment>
<dbReference type="GO" id="GO:0010181">
    <property type="term" value="F:FMN binding"/>
    <property type="evidence" value="ECO:0007669"/>
    <property type="project" value="InterPro"/>
</dbReference>
<dbReference type="GO" id="GO:0003958">
    <property type="term" value="F:NADPH-hemoprotein reductase activity"/>
    <property type="evidence" value="ECO:0007669"/>
    <property type="project" value="UniProtKB-EC"/>
</dbReference>
<dbReference type="GO" id="GO:0005506">
    <property type="term" value="F:iron ion binding"/>
    <property type="evidence" value="ECO:0007669"/>
    <property type="project" value="InterPro"/>
</dbReference>
<evidence type="ECO:0000256" key="3">
    <source>
        <dbReference type="ARBA" id="ARBA00010018"/>
    </source>
</evidence>
<evidence type="ECO:0000256" key="4">
    <source>
        <dbReference type="ARBA" id="ARBA00022448"/>
    </source>
</evidence>
<dbReference type="Gene3D" id="1.10.630.10">
    <property type="entry name" value="Cytochrome P450"/>
    <property type="match status" value="1"/>
</dbReference>
<evidence type="ECO:0000256" key="9">
    <source>
        <dbReference type="ARBA" id="ARBA00022857"/>
    </source>
</evidence>
<feature type="domain" description="FAD-binding FR-type" evidence="17">
    <location>
        <begin position="797"/>
        <end position="1047"/>
    </location>
</feature>
<evidence type="ECO:0000256" key="5">
    <source>
        <dbReference type="ARBA" id="ARBA00022630"/>
    </source>
</evidence>
<dbReference type="Gene3D" id="3.40.50.360">
    <property type="match status" value="1"/>
</dbReference>
<dbReference type="AlphaFoldDB" id="A0A8H7Q8Z8"/>
<dbReference type="InterPro" id="IPR008254">
    <property type="entry name" value="Flavodoxin/NO_synth"/>
</dbReference>
<dbReference type="PROSITE" id="PS50902">
    <property type="entry name" value="FLAVODOXIN_LIKE"/>
    <property type="match status" value="1"/>
</dbReference>
<dbReference type="PROSITE" id="PS00086">
    <property type="entry name" value="CYTOCHROME_P450"/>
    <property type="match status" value="1"/>
</dbReference>
<comment type="cofactor">
    <cofactor evidence="1">
        <name>FMN</name>
        <dbReference type="ChEBI" id="CHEBI:58210"/>
    </cofactor>
</comment>
<evidence type="ECO:0000313" key="19">
    <source>
        <dbReference type="Proteomes" id="UP000612746"/>
    </source>
</evidence>
<dbReference type="EMBL" id="JAEPRA010000003">
    <property type="protein sequence ID" value="KAG2187408.1"/>
    <property type="molecule type" value="Genomic_DNA"/>
</dbReference>
<dbReference type="Pfam" id="PF00258">
    <property type="entry name" value="Flavodoxin_1"/>
    <property type="match status" value="1"/>
</dbReference>
<feature type="region of interest" description="Disordered" evidence="14">
    <location>
        <begin position="552"/>
        <end position="572"/>
    </location>
</feature>
<evidence type="ECO:0000259" key="15">
    <source>
        <dbReference type="PROSITE" id="PS50053"/>
    </source>
</evidence>
<evidence type="ECO:0000256" key="1">
    <source>
        <dbReference type="ARBA" id="ARBA00001917"/>
    </source>
</evidence>
<dbReference type="Pfam" id="PF00667">
    <property type="entry name" value="FAD_binding_1"/>
    <property type="match status" value="1"/>
</dbReference>
<protein>
    <recommendedName>
        <fullName evidence="12">NADPH--hemoprotein reductase</fullName>
        <ecNumber evidence="12">1.6.2.4</ecNumber>
    </recommendedName>
</protein>
<dbReference type="PANTHER" id="PTHR19384">
    <property type="entry name" value="NITRIC OXIDE SYNTHASE-RELATED"/>
    <property type="match status" value="1"/>
</dbReference>
<dbReference type="InterPro" id="IPR029039">
    <property type="entry name" value="Flavoprotein-like_sf"/>
</dbReference>
<name>A0A8H7Q8Z8_9FUNG</name>
<dbReference type="Proteomes" id="UP000612746">
    <property type="component" value="Unassembled WGS sequence"/>
</dbReference>
<feature type="domain" description="Flavodoxin-like" evidence="16">
    <location>
        <begin position="591"/>
        <end position="744"/>
    </location>
</feature>
<dbReference type="SUPFAM" id="SSF52343">
    <property type="entry name" value="Ferredoxin reductase-like, C-terminal NADP-linked domain"/>
    <property type="match status" value="1"/>
</dbReference>
<dbReference type="InterPro" id="IPR023173">
    <property type="entry name" value="NADPH_Cyt_P450_Rdtase_alpha"/>
</dbReference>
<dbReference type="InterPro" id="IPR001128">
    <property type="entry name" value="Cyt_P450"/>
</dbReference>
<reference evidence="18" key="1">
    <citation type="submission" date="2020-12" db="EMBL/GenBank/DDBJ databases">
        <title>Metabolic potential, ecology and presence of endohyphal bacteria is reflected in genomic diversity of Mucoromycotina.</title>
        <authorList>
            <person name="Muszewska A."/>
            <person name="Okrasinska A."/>
            <person name="Steczkiewicz K."/>
            <person name="Drgas O."/>
            <person name="Orlowska M."/>
            <person name="Perlinska-Lenart U."/>
            <person name="Aleksandrzak-Piekarczyk T."/>
            <person name="Szatraj K."/>
            <person name="Zielenkiewicz U."/>
            <person name="Pilsyk S."/>
            <person name="Malc E."/>
            <person name="Mieczkowski P."/>
            <person name="Kruszewska J.S."/>
            <person name="Biernat P."/>
            <person name="Pawlowska J."/>
        </authorList>
    </citation>
    <scope>NUCLEOTIDE SEQUENCE</scope>
    <source>
        <strain evidence="18">WA0000051536</strain>
    </source>
</reference>
<dbReference type="GO" id="GO:0020037">
    <property type="term" value="F:heme binding"/>
    <property type="evidence" value="ECO:0007669"/>
    <property type="project" value="InterPro"/>
</dbReference>
<dbReference type="SUPFAM" id="SSF52218">
    <property type="entry name" value="Flavoproteins"/>
    <property type="match status" value="1"/>
</dbReference>
<dbReference type="InterPro" id="IPR017938">
    <property type="entry name" value="Riboflavin_synthase-like_b-brl"/>
</dbReference>
<keyword evidence="6" id="KW-0288">FMN</keyword>
<dbReference type="InterPro" id="IPR017927">
    <property type="entry name" value="FAD-bd_FR_type"/>
</dbReference>
<dbReference type="InterPro" id="IPR017972">
    <property type="entry name" value="Cyt_P450_CS"/>
</dbReference>
<dbReference type="PROSITE" id="PS51384">
    <property type="entry name" value="FAD_FR"/>
    <property type="match status" value="1"/>
</dbReference>
<sequence>SSSLDEISISMSKTTITAAIKGSDSIESNDATVTFDNSASMDKLRSLVADKLGIASGHQDLILENGDGQVLSNIDEVRQQKVIYVNMKDQIKLPAIPKRSLPYFGNLYEMLPDLQASWRRLFNELGPVVKINLIGNEITGTNDPAIAELFVKESEYFTKKINGGLNEIKAFGGQGLFTTNSDDMDWKLAHKLLMPAFSPRAIKAYQLEMSLIGQQTIKLLEQFGPDEPVEILNWTTNLTFETIGKVGFGYDFHLLDDRNAENHPFIEAMGYCMKQAFKRMLQPKVLKRLPLESNRRFDRSLKLMHSTVDEVIQQRKNGPEANDMNKDVLGFMLNARDENDLGLTDENIRDQVITFLIAGHETTSNTLSWTLYELSRHPEVEEKILQEIVNLGITHDGLPTAKQSSNMKYTNQVLKEILRMYSPLRALGKYCKKDIIVPGGYHIKAGSEVIIHLGSMHYNADIYPNPDEFDPSRWTPEEEQKRSRFAWLPFSTGPRSCIGMALALQEAKTILGMLLHRFRFVYDGPPISHDPKSPTTKPLNLFMKILPREHLPSPTADSRLTPPGSPTQTKMPKATLPTAVVNAGSIPLPPVTFLFGTQTGTAQDYASQLAGQAKSFGFKNIKVCDMDKWEVLESGKYNGPKGSNDRRELIVICTATYNGSPPDSAEKFDKFISDESNDKDQPMEGLLYSVFGLGNKNWRTYQQFPTKCDNRLDELGAERFFYLGSGDADKDMDADFQEWCAHFWSHTLVYFGIGTNLETTSLVPTASKNEDPADKLEIQIIQKSEEAKWNSASKNVNGEYNAKITANTELQNVELSKRSTRHVEIDISKLQSPNTDKHRYLAGDHLEILPENSDVDIEKVALGFGLILDSVFEITNVDITTVSSRSLAAAIKGPCTVRNALKYYADIYSAPSRYMLAYFAARLQKTHPDVAAMFSDVIIPGDKGQAAYNEFVKEHRNLLDLQRNYPLTEFSLKEFLCAVTVMQPRRYSIATSPLKNKDSAHLAVGVVDDVINNRHYPGLTSGYLANVQPPCPLRARIKSSKSSFCLPSDEKTPIIMIAAGTGVSPFVGFLQEREVLKSKAEAHLFFGCRHPDQDFIYRDVFEGYEKSGLLTKLYPAFSRYGEDNPRKYVQHQVMANAGEMWKLLSQGAVIYVCGAGAMSRDVRRTFELIAKNFGGAKTDEEATEVVSGLISSGRYNEDVWG</sequence>
<evidence type="ECO:0000256" key="13">
    <source>
        <dbReference type="ARBA" id="ARBA00049342"/>
    </source>
</evidence>
<evidence type="ECO:0000256" key="7">
    <source>
        <dbReference type="ARBA" id="ARBA00022723"/>
    </source>
</evidence>
<dbReference type="Gene3D" id="3.40.50.80">
    <property type="entry name" value="Nucleotide-binding domain of ferredoxin-NADP reductase (FNR) module"/>
    <property type="match status" value="1"/>
</dbReference>
<keyword evidence="5" id="KW-0285">Flavoprotein</keyword>
<dbReference type="Gene3D" id="2.40.30.10">
    <property type="entry name" value="Translation factors"/>
    <property type="match status" value="1"/>
</dbReference>
<dbReference type="Gene3D" id="1.20.990.10">
    <property type="entry name" value="NADPH-cytochrome p450 Reductase, Chain A, domain 3"/>
    <property type="match status" value="1"/>
</dbReference>
<evidence type="ECO:0000256" key="8">
    <source>
        <dbReference type="ARBA" id="ARBA00022827"/>
    </source>
</evidence>
<keyword evidence="9" id="KW-0521">NADP</keyword>
<accession>A0A8H7Q8Z8</accession>
<dbReference type="PRINTS" id="PR00369">
    <property type="entry name" value="FLAVODOXIN"/>
</dbReference>
<evidence type="ECO:0000256" key="10">
    <source>
        <dbReference type="ARBA" id="ARBA00023002"/>
    </source>
</evidence>
<evidence type="ECO:0000256" key="11">
    <source>
        <dbReference type="ARBA" id="ARBA00023004"/>
    </source>
</evidence>
<dbReference type="Pfam" id="PF00175">
    <property type="entry name" value="NAD_binding_1"/>
    <property type="match status" value="1"/>
</dbReference>
<dbReference type="GO" id="GO:0005829">
    <property type="term" value="C:cytosol"/>
    <property type="evidence" value="ECO:0007669"/>
    <property type="project" value="TreeGrafter"/>
</dbReference>
<keyword evidence="8" id="KW-0274">FAD</keyword>
<dbReference type="PANTHER" id="PTHR19384:SF17">
    <property type="entry name" value="NADPH--CYTOCHROME P450 REDUCTASE"/>
    <property type="match status" value="1"/>
</dbReference>
<dbReference type="InterPro" id="IPR001433">
    <property type="entry name" value="OxRdtase_FAD/NAD-bd"/>
</dbReference>
<evidence type="ECO:0000256" key="2">
    <source>
        <dbReference type="ARBA" id="ARBA00001974"/>
    </source>
</evidence>
<keyword evidence="4" id="KW-0813">Transport</keyword>
<comment type="similarity">
    <text evidence="3">In the N-terminal section; belongs to the cytochrome P450 family.</text>
</comment>
<dbReference type="SUPFAM" id="SSF63380">
    <property type="entry name" value="Riboflavin synthase domain-like"/>
    <property type="match status" value="1"/>
</dbReference>
<dbReference type="InterPro" id="IPR003097">
    <property type="entry name" value="CysJ-like_FAD-binding"/>
</dbReference>
<dbReference type="InterPro" id="IPR036396">
    <property type="entry name" value="Cyt_P450_sf"/>
</dbReference>
<gene>
    <name evidence="18" type="ORF">INT44_005096</name>
</gene>
<keyword evidence="10" id="KW-0560">Oxidoreductase</keyword>
<feature type="domain" description="Ubiquitin-like" evidence="15">
    <location>
        <begin position="16"/>
        <end position="73"/>
    </location>
</feature>
<dbReference type="SUPFAM" id="SSF48264">
    <property type="entry name" value="Cytochrome P450"/>
    <property type="match status" value="1"/>
</dbReference>
<evidence type="ECO:0000256" key="14">
    <source>
        <dbReference type="SAM" id="MobiDB-lite"/>
    </source>
</evidence>
<keyword evidence="11" id="KW-0408">Iron</keyword>
<evidence type="ECO:0000313" key="18">
    <source>
        <dbReference type="EMBL" id="KAG2187408.1"/>
    </source>
</evidence>
<dbReference type="PRINTS" id="PR00371">
    <property type="entry name" value="FPNCR"/>
</dbReference>
<dbReference type="EC" id="1.6.2.4" evidence="12"/>
<dbReference type="GO" id="GO:0050660">
    <property type="term" value="F:flavin adenine dinucleotide binding"/>
    <property type="evidence" value="ECO:0007669"/>
    <property type="project" value="TreeGrafter"/>
</dbReference>
<organism evidence="18 19">
    <name type="scientific">Umbelopsis vinacea</name>
    <dbReference type="NCBI Taxonomy" id="44442"/>
    <lineage>
        <taxon>Eukaryota</taxon>
        <taxon>Fungi</taxon>
        <taxon>Fungi incertae sedis</taxon>
        <taxon>Mucoromycota</taxon>
        <taxon>Mucoromycotina</taxon>
        <taxon>Umbelopsidomycetes</taxon>
        <taxon>Umbelopsidales</taxon>
        <taxon>Umbelopsidaceae</taxon>
        <taxon>Umbelopsis</taxon>
    </lineage>
</organism>
<comment type="catalytic activity">
    <reaction evidence="13">
        <text>2 oxidized [cytochrome P450] + NADPH = 2 reduced [cytochrome P450] + NADP(+) + H(+)</text>
        <dbReference type="Rhea" id="RHEA:24040"/>
        <dbReference type="Rhea" id="RHEA-COMP:14627"/>
        <dbReference type="Rhea" id="RHEA-COMP:14628"/>
        <dbReference type="ChEBI" id="CHEBI:15378"/>
        <dbReference type="ChEBI" id="CHEBI:55376"/>
        <dbReference type="ChEBI" id="CHEBI:57783"/>
        <dbReference type="ChEBI" id="CHEBI:58349"/>
        <dbReference type="ChEBI" id="CHEBI:60344"/>
        <dbReference type="EC" id="1.6.2.4"/>
    </reaction>
</comment>
<evidence type="ECO:0000259" key="17">
    <source>
        <dbReference type="PROSITE" id="PS51384"/>
    </source>
</evidence>
<evidence type="ECO:0000256" key="6">
    <source>
        <dbReference type="ARBA" id="ARBA00022643"/>
    </source>
</evidence>
<dbReference type="OrthoDB" id="1470350at2759"/>
<dbReference type="GO" id="GO:0016705">
    <property type="term" value="F:oxidoreductase activity, acting on paired donors, with incorporation or reduction of molecular oxygen"/>
    <property type="evidence" value="ECO:0007669"/>
    <property type="project" value="InterPro"/>
</dbReference>
<keyword evidence="19" id="KW-1185">Reference proteome</keyword>
<dbReference type="InterPro" id="IPR000626">
    <property type="entry name" value="Ubiquitin-like_dom"/>
</dbReference>
<dbReference type="InterPro" id="IPR039261">
    <property type="entry name" value="FNR_nucleotide-bd"/>
</dbReference>
<proteinExistence type="inferred from homology"/>
<dbReference type="GO" id="GO:0004497">
    <property type="term" value="F:monooxygenase activity"/>
    <property type="evidence" value="ECO:0007669"/>
    <property type="project" value="InterPro"/>
</dbReference>
<evidence type="ECO:0000259" key="16">
    <source>
        <dbReference type="PROSITE" id="PS50902"/>
    </source>
</evidence>
<dbReference type="PROSITE" id="PS50053">
    <property type="entry name" value="UBIQUITIN_2"/>
    <property type="match status" value="1"/>
</dbReference>
<dbReference type="InterPro" id="IPR001709">
    <property type="entry name" value="Flavoprot_Pyr_Nucl_cyt_Rdtase"/>
</dbReference>
<dbReference type="Pfam" id="PF00067">
    <property type="entry name" value="p450"/>
    <property type="match status" value="1"/>
</dbReference>
<keyword evidence="7" id="KW-0479">Metal-binding</keyword>
<comment type="cofactor">
    <cofactor evidence="2">
        <name>FAD</name>
        <dbReference type="ChEBI" id="CHEBI:57692"/>
    </cofactor>
</comment>
<evidence type="ECO:0000256" key="12">
    <source>
        <dbReference type="ARBA" id="ARBA00023797"/>
    </source>
</evidence>